<feature type="region of interest" description="Disordered" evidence="1">
    <location>
        <begin position="1"/>
        <end position="22"/>
    </location>
</feature>
<dbReference type="RefSeq" id="WP_306783862.1">
    <property type="nucleotide sequence ID" value="NZ_JAJFBX010000646.1"/>
</dbReference>
<dbReference type="Proteomes" id="UP001197847">
    <property type="component" value="Unassembled WGS sequence"/>
</dbReference>
<evidence type="ECO:0000256" key="1">
    <source>
        <dbReference type="SAM" id="MobiDB-lite"/>
    </source>
</evidence>
<feature type="non-terminal residue" evidence="2">
    <location>
        <position position="1"/>
    </location>
</feature>
<reference evidence="2" key="1">
    <citation type="submission" date="2021-10" db="EMBL/GenBank/DDBJ databases">
        <title>Collection of gut derived symbiotic bacterial strains cultured from healthy donors.</title>
        <authorList>
            <person name="Lin H."/>
            <person name="Littmann E."/>
            <person name="Claire K."/>
            <person name="Pamer E."/>
        </authorList>
    </citation>
    <scope>NUCLEOTIDE SEQUENCE</scope>
    <source>
        <strain evidence="2">MSK.22.92</strain>
    </source>
</reference>
<organism evidence="2 3">
    <name type="scientific">Agathobacter rectalis</name>
    <dbReference type="NCBI Taxonomy" id="39491"/>
    <lineage>
        <taxon>Bacteria</taxon>
        <taxon>Bacillati</taxon>
        <taxon>Bacillota</taxon>
        <taxon>Clostridia</taxon>
        <taxon>Lachnospirales</taxon>
        <taxon>Lachnospiraceae</taxon>
        <taxon>Agathobacter</taxon>
    </lineage>
</organism>
<evidence type="ECO:0000313" key="3">
    <source>
        <dbReference type="Proteomes" id="UP001197847"/>
    </source>
</evidence>
<dbReference type="EMBL" id="JAJFBX010000646">
    <property type="protein sequence ID" value="MCC2749171.1"/>
    <property type="molecule type" value="Genomic_DNA"/>
</dbReference>
<proteinExistence type="predicted"/>
<comment type="caution">
    <text evidence="2">The sequence shown here is derived from an EMBL/GenBank/DDBJ whole genome shotgun (WGS) entry which is preliminary data.</text>
</comment>
<dbReference type="AlphaFoldDB" id="A0AAW4WT67"/>
<name>A0AAW4WT67_9FIRM</name>
<sequence>KQAGELESLKAVEDNLSSTPEEEQYLDTLSGMFKDGVPSDDGLDEMQKKIANIQSVKNAYSHMELKLS</sequence>
<evidence type="ECO:0000313" key="2">
    <source>
        <dbReference type="EMBL" id="MCC2749171.1"/>
    </source>
</evidence>
<accession>A0AAW4WT67</accession>
<protein>
    <submittedName>
        <fullName evidence="2">Uncharacterized protein</fullName>
    </submittedName>
</protein>
<feature type="non-terminal residue" evidence="2">
    <location>
        <position position="68"/>
    </location>
</feature>
<gene>
    <name evidence="2" type="ORF">LK487_19565</name>
</gene>